<dbReference type="SUPFAM" id="SSF53448">
    <property type="entry name" value="Nucleotide-diphospho-sugar transferases"/>
    <property type="match status" value="1"/>
</dbReference>
<protein>
    <recommendedName>
        <fullName evidence="2">Glycosyltransferase 2-like domain-containing protein</fullName>
    </recommendedName>
</protein>
<feature type="non-terminal residue" evidence="1">
    <location>
        <position position="320"/>
    </location>
</feature>
<evidence type="ECO:0008006" key="2">
    <source>
        <dbReference type="Google" id="ProtNLM"/>
    </source>
</evidence>
<dbReference type="EMBL" id="UINC01001150">
    <property type="protein sequence ID" value="SUZ72476.1"/>
    <property type="molecule type" value="Genomic_DNA"/>
</dbReference>
<feature type="non-terminal residue" evidence="1">
    <location>
        <position position="1"/>
    </location>
</feature>
<organism evidence="1">
    <name type="scientific">marine metagenome</name>
    <dbReference type="NCBI Taxonomy" id="408172"/>
    <lineage>
        <taxon>unclassified sequences</taxon>
        <taxon>metagenomes</taxon>
        <taxon>ecological metagenomes</taxon>
    </lineage>
</organism>
<dbReference type="InterPro" id="IPR029044">
    <property type="entry name" value="Nucleotide-diphossugar_trans"/>
</dbReference>
<sequence length="320" mass="34619">MADFHQRGPITTLHRLTADANAEATSSVSDPRIGKGVALLLPCLITEFDSPVLTEMVRQISRLEWLGRVIVGIDGASKNSFVKAQQLFSSLPQEITIVWNDSPAMKVFENSVGVDPEAGKGSNLWRCIGVVAAFGGIETIVVHDADISTYESSFVARLAHPIVDERLGFDFVKGFYPRFDRHGLNGRVTRLLVGPLLESLASSTPASPDISYLQSFKYPLAGEFAVRVATATSFAVPAHWGVDISLLLAARAASCRVAQTDLTDNYDHKHQSLSVEHPESGLHRMARDIISTTLSLNGGLTVDPADFDIRASDAIAAHRA</sequence>
<dbReference type="AlphaFoldDB" id="A0A381PZK1"/>
<gene>
    <name evidence="1" type="ORF">METZ01_LOCUS25330</name>
</gene>
<accession>A0A381PZK1</accession>
<name>A0A381PZK1_9ZZZZ</name>
<proteinExistence type="predicted"/>
<evidence type="ECO:0000313" key="1">
    <source>
        <dbReference type="EMBL" id="SUZ72476.1"/>
    </source>
</evidence>
<reference evidence="1" key="1">
    <citation type="submission" date="2018-05" db="EMBL/GenBank/DDBJ databases">
        <authorList>
            <person name="Lanie J.A."/>
            <person name="Ng W.-L."/>
            <person name="Kazmierczak K.M."/>
            <person name="Andrzejewski T.M."/>
            <person name="Davidsen T.M."/>
            <person name="Wayne K.J."/>
            <person name="Tettelin H."/>
            <person name="Glass J.I."/>
            <person name="Rusch D."/>
            <person name="Podicherti R."/>
            <person name="Tsui H.-C.T."/>
            <person name="Winkler M.E."/>
        </authorList>
    </citation>
    <scope>NUCLEOTIDE SEQUENCE</scope>
</reference>
<dbReference type="Gene3D" id="3.90.550.10">
    <property type="entry name" value="Spore Coat Polysaccharide Biosynthesis Protein SpsA, Chain A"/>
    <property type="match status" value="1"/>
</dbReference>